<feature type="compositionally biased region" description="Basic and acidic residues" evidence="4">
    <location>
        <begin position="286"/>
        <end position="297"/>
    </location>
</feature>
<name>A0A7H8QKI7_TALRU</name>
<feature type="compositionally biased region" description="Low complexity" evidence="4">
    <location>
        <begin position="1228"/>
        <end position="1254"/>
    </location>
</feature>
<feature type="compositionally biased region" description="Polar residues" evidence="4">
    <location>
        <begin position="1054"/>
        <end position="1064"/>
    </location>
</feature>
<feature type="compositionally biased region" description="Basic and acidic residues" evidence="4">
    <location>
        <begin position="125"/>
        <end position="141"/>
    </location>
</feature>
<feature type="compositionally biased region" description="Basic and acidic residues" evidence="4">
    <location>
        <begin position="891"/>
        <end position="906"/>
    </location>
</feature>
<feature type="region of interest" description="Disordered" evidence="4">
    <location>
        <begin position="499"/>
        <end position="523"/>
    </location>
</feature>
<feature type="region of interest" description="Disordered" evidence="4">
    <location>
        <begin position="798"/>
        <end position="818"/>
    </location>
</feature>
<keyword evidence="3" id="KW-0539">Nucleus</keyword>
<comment type="subcellular location">
    <subcellularLocation>
        <location evidence="1">Nucleus</location>
    </subcellularLocation>
</comment>
<dbReference type="GO" id="GO:0033314">
    <property type="term" value="P:mitotic DNA replication checkpoint signaling"/>
    <property type="evidence" value="ECO:0007669"/>
    <property type="project" value="TreeGrafter"/>
</dbReference>
<feature type="compositionally biased region" description="Acidic residues" evidence="4">
    <location>
        <begin position="647"/>
        <end position="668"/>
    </location>
</feature>
<gene>
    <name evidence="6" type="ORF">TRUGW13939_01535</name>
</gene>
<feature type="domain" description="DNA replication checkpoint mediator MRC1" evidence="5">
    <location>
        <begin position="897"/>
        <end position="1035"/>
    </location>
</feature>
<dbReference type="GO" id="GO:0007095">
    <property type="term" value="P:mitotic G2 DNA damage checkpoint signaling"/>
    <property type="evidence" value="ECO:0007669"/>
    <property type="project" value="TreeGrafter"/>
</dbReference>
<dbReference type="Proteomes" id="UP000509510">
    <property type="component" value="Chromosome I"/>
</dbReference>
<dbReference type="KEGG" id="trg:TRUGW13939_01535"/>
<organism evidence="6 7">
    <name type="scientific">Talaromyces rugulosus</name>
    <name type="common">Penicillium rugulosum</name>
    <dbReference type="NCBI Taxonomy" id="121627"/>
    <lineage>
        <taxon>Eukaryota</taxon>
        <taxon>Fungi</taxon>
        <taxon>Dikarya</taxon>
        <taxon>Ascomycota</taxon>
        <taxon>Pezizomycotina</taxon>
        <taxon>Eurotiomycetes</taxon>
        <taxon>Eurotiomycetidae</taxon>
        <taxon>Eurotiales</taxon>
        <taxon>Trichocomaceae</taxon>
        <taxon>Talaromyces</taxon>
        <taxon>Talaromyces sect. Islandici</taxon>
    </lineage>
</organism>
<reference evidence="7" key="1">
    <citation type="submission" date="2020-06" db="EMBL/GenBank/DDBJ databases">
        <title>A chromosome-scale genome assembly of Talaromyces rugulosus W13939.</title>
        <authorList>
            <person name="Wang B."/>
            <person name="Guo L."/>
            <person name="Ye K."/>
            <person name="Wang L."/>
        </authorList>
    </citation>
    <scope>NUCLEOTIDE SEQUENCE [LARGE SCALE GENOMIC DNA]</scope>
    <source>
        <strain evidence="7">W13939</strain>
    </source>
</reference>
<protein>
    <recommendedName>
        <fullName evidence="5">DNA replication checkpoint mediator MRC1 domain-containing protein</fullName>
    </recommendedName>
</protein>
<keyword evidence="2" id="KW-0597">Phosphoprotein</keyword>
<dbReference type="InterPro" id="IPR024146">
    <property type="entry name" value="Claspin"/>
</dbReference>
<keyword evidence="7" id="KW-1185">Reference proteome</keyword>
<evidence type="ECO:0000256" key="4">
    <source>
        <dbReference type="SAM" id="MobiDB-lite"/>
    </source>
</evidence>
<feature type="compositionally biased region" description="Polar residues" evidence="4">
    <location>
        <begin position="1289"/>
        <end position="1315"/>
    </location>
</feature>
<proteinExistence type="predicted"/>
<feature type="compositionally biased region" description="Low complexity" evidence="4">
    <location>
        <begin position="185"/>
        <end position="196"/>
    </location>
</feature>
<evidence type="ECO:0000259" key="5">
    <source>
        <dbReference type="Pfam" id="PF09444"/>
    </source>
</evidence>
<feature type="region of interest" description="Disordered" evidence="4">
    <location>
        <begin position="884"/>
        <end position="941"/>
    </location>
</feature>
<dbReference type="GeneID" id="55989046"/>
<evidence type="ECO:0000313" key="7">
    <source>
        <dbReference type="Proteomes" id="UP000509510"/>
    </source>
</evidence>
<sequence>MSAPSTPRSTRNASPDHEATQDSPAGILTPGQKIKAMLAQFDSGSESDDADSSTKQQKQYLLLSKPHISPNKGKSVIQDEGEDDDDEEEDNVIFAPRGRMAARMQGQQDGKAEPEAASPQNEESAYDRVAKRLRAPSHDSQSEENANQPAAVDQSSDEDLPSAPFRKRLLNRKATKSNSPEINDAPSPSSARSESPLFVGEESDSEQRPQTNTDEAKNARFLALVEQKRKQREEAERVEAEKKEARAEKAKQFSSDILSAEDSDNDPESARKMTQQSRPARKASKKAIEEMNKETQRMSRNMQLAHQARTKRKLTKESFLARFAVGKQQDTPPQSGGDPPASSSSAPSSDGEVKEKTTPPTSPIPLLFDDEGKDSTTLEQALDKDYCFPTLDELRSEVDSRPQPVTVEQVRIPQVQTEPEAVTAKQTAQRKELTKPLVRVRVSREKIAQYQKEASDDDDLDVITSPGRCRKLAAFENLPVRNAQEEKSMLKLRLLAHLTSPTRRSKSMTPAELGASLRMQARQQALQERQARIEELRAKGIVIETAEEREAMEADVEDLVENARKEATEIARREKAARGENPDGDDNEEDEDFYDFSGSEDEEVENAGDEDDEGDEGDIEEEDEEGENVPENENGANKETSNLLENEASEASESEGEQSEVASLDDDNEVRTQGDRRRRQRRIVSDDEDEETEKPQEVKTPARSIAPSMGSAQRPHFPDMAETSSFSMSLTQAFAGTLAEEQSDDEEDSFRIIKSLPDPGLADTRRFDMQSQVMVKDSQEERRQSIDLFAGYTQQSNIRVSESPAPSQFPEPTQDAGFVLSPFDQTKRFADPPTSTIDTVLISQSESPIAQRKRLQRGRPVELSDEEDDDFEIKASAFNVMKKASKRKSPVKFDKMKSDAKNHVEEAAEESEDEYAGLGGGSDDDDGGENEYDREMINDSSAEVVDAKQLAALNANHQRAVDEKQVSKLLKDITTGALRRRRGDDDDLDLDDSDDERIARRRAKQRDFAKMRQALLADDKVNEIANNPKKLAFFKALEDRDDDDDMDLEFDYGATSQGESSQDVQVEAEPTEPTTPQDSRQANKRKRPLEPSTEDTTNRPPPNLRRTAASVSRKPASLTEIRETLSFLTETPEYDSFRQDASIEEEIVYNTDKESEDENTSEENKTSEDGFAIPPNPRRTRGRVVDRLALLRAASSNSASSGTKSAFMSNSSSDALPKIGFRPPPLLRRSTTASSGTSIGSSSSGSSGRVTASGNSGASGTKKGAVNYYAAARERERERELRVRERVGASSTASLLKQRAMTSSLGSLTKNQWEE</sequence>
<evidence type="ECO:0000313" key="6">
    <source>
        <dbReference type="EMBL" id="QKX54449.1"/>
    </source>
</evidence>
<feature type="region of interest" description="Disordered" evidence="4">
    <location>
        <begin position="1044"/>
        <end position="1182"/>
    </location>
</feature>
<dbReference type="InterPro" id="IPR018564">
    <property type="entry name" value="Repl_chkpnt_MRC1_dom"/>
</dbReference>
<dbReference type="GO" id="GO:0010997">
    <property type="term" value="F:anaphase-promoting complex binding"/>
    <property type="evidence" value="ECO:0007669"/>
    <property type="project" value="TreeGrafter"/>
</dbReference>
<feature type="region of interest" description="Disordered" evidence="4">
    <location>
        <begin position="1"/>
        <end position="380"/>
    </location>
</feature>
<accession>A0A7H8QKI7</accession>
<feature type="compositionally biased region" description="Acidic residues" evidence="4">
    <location>
        <begin position="582"/>
        <end position="630"/>
    </location>
</feature>
<feature type="region of interest" description="Disordered" evidence="4">
    <location>
        <begin position="1194"/>
        <end position="1315"/>
    </location>
</feature>
<dbReference type="GO" id="GO:0005634">
    <property type="term" value="C:nucleus"/>
    <property type="evidence" value="ECO:0007669"/>
    <property type="project" value="UniProtKB-SubCell"/>
</dbReference>
<feature type="compositionally biased region" description="Basic and acidic residues" evidence="4">
    <location>
        <begin position="1272"/>
        <end position="1287"/>
    </location>
</feature>
<dbReference type="RefSeq" id="XP_035340628.1">
    <property type="nucleotide sequence ID" value="XM_035484735.1"/>
</dbReference>
<feature type="compositionally biased region" description="Basic residues" evidence="4">
    <location>
        <begin position="165"/>
        <end position="175"/>
    </location>
</feature>
<feature type="compositionally biased region" description="Basic and acidic residues" evidence="4">
    <location>
        <begin position="567"/>
        <end position="581"/>
    </location>
</feature>
<feature type="compositionally biased region" description="Polar residues" evidence="4">
    <location>
        <begin position="1"/>
        <end position="13"/>
    </location>
</feature>
<feature type="compositionally biased region" description="Low complexity" evidence="4">
    <location>
        <begin position="335"/>
        <end position="350"/>
    </location>
</feature>
<dbReference type="OrthoDB" id="2130597at2759"/>
<feature type="region of interest" description="Disordered" evidence="4">
    <location>
        <begin position="567"/>
        <end position="725"/>
    </location>
</feature>
<feature type="compositionally biased region" description="Acidic residues" evidence="4">
    <location>
        <begin position="79"/>
        <end position="91"/>
    </location>
</feature>
<dbReference type="PANTHER" id="PTHR14396">
    <property type="entry name" value="CLASPIN"/>
    <property type="match status" value="1"/>
</dbReference>
<evidence type="ECO:0000256" key="1">
    <source>
        <dbReference type="ARBA" id="ARBA00004123"/>
    </source>
</evidence>
<dbReference type="Pfam" id="PF09444">
    <property type="entry name" value="MRC1"/>
    <property type="match status" value="1"/>
</dbReference>
<evidence type="ECO:0000256" key="3">
    <source>
        <dbReference type="ARBA" id="ARBA00023242"/>
    </source>
</evidence>
<feature type="compositionally biased region" description="Low complexity" evidence="4">
    <location>
        <begin position="1194"/>
        <end position="1206"/>
    </location>
</feature>
<evidence type="ECO:0000256" key="2">
    <source>
        <dbReference type="ARBA" id="ARBA00022553"/>
    </source>
</evidence>
<dbReference type="EMBL" id="CP055898">
    <property type="protein sequence ID" value="QKX54449.1"/>
    <property type="molecule type" value="Genomic_DNA"/>
</dbReference>
<feature type="compositionally biased region" description="Basic and acidic residues" evidence="4">
    <location>
        <begin position="226"/>
        <end position="251"/>
    </location>
</feature>
<dbReference type="PANTHER" id="PTHR14396:SF10">
    <property type="entry name" value="CLASPIN"/>
    <property type="match status" value="1"/>
</dbReference>
<feature type="region of interest" description="Disordered" evidence="4">
    <location>
        <begin position="841"/>
        <end position="870"/>
    </location>
</feature>